<dbReference type="InterPro" id="IPR000182">
    <property type="entry name" value="GNAT_dom"/>
</dbReference>
<dbReference type="Gene3D" id="3.40.630.30">
    <property type="match status" value="1"/>
</dbReference>
<evidence type="ECO:0000259" key="1">
    <source>
        <dbReference type="PROSITE" id="PS51186"/>
    </source>
</evidence>
<dbReference type="SUPFAM" id="SSF55729">
    <property type="entry name" value="Acyl-CoA N-acyltransferases (Nat)"/>
    <property type="match status" value="1"/>
</dbReference>
<dbReference type="PROSITE" id="PS51186">
    <property type="entry name" value="GNAT"/>
    <property type="match status" value="1"/>
</dbReference>
<dbReference type="Proteomes" id="UP000241048">
    <property type="component" value="Unassembled WGS sequence"/>
</dbReference>
<protein>
    <submittedName>
        <fullName evidence="2">N-acetyltransferase</fullName>
    </submittedName>
</protein>
<sequence>MTIEREVTIAGQTYPVILSDENEALQAAKAAGRAIVGLWRENEEKQPTDYSFCLYLITDPEDADETFLERVVRRHLALPWFIAETDRLIIREFSQDDPLEPASAEDADGTFSDWNKREEYRKHQYRFAECGLWALERRADGVLVGKAGLTDGELGYHIYEPFRRQGYALEACRAIVKYGFETLELDKIRLRTKRSNTASRILAEKMGFIQVPSSCKDSIVFCMQKGYNSLYTK</sequence>
<name>A0A2T3FQR1_9CLOT</name>
<dbReference type="PANTHER" id="PTHR43792:SF1">
    <property type="entry name" value="N-ACETYLTRANSFERASE DOMAIN-CONTAINING PROTEIN"/>
    <property type="match status" value="1"/>
</dbReference>
<evidence type="ECO:0000313" key="3">
    <source>
        <dbReference type="Proteomes" id="UP000241048"/>
    </source>
</evidence>
<dbReference type="AlphaFoldDB" id="A0A2T3FQR1"/>
<dbReference type="InterPro" id="IPR016181">
    <property type="entry name" value="Acyl_CoA_acyltransferase"/>
</dbReference>
<feature type="domain" description="N-acetyltransferase" evidence="1">
    <location>
        <begin position="88"/>
        <end position="228"/>
    </location>
</feature>
<gene>
    <name evidence="2" type="ORF">C7U56_06815</name>
</gene>
<dbReference type="PANTHER" id="PTHR43792">
    <property type="entry name" value="GNAT FAMILY, PUTATIVE (AFU_ORTHOLOGUE AFUA_3G00765)-RELATED-RELATED"/>
    <property type="match status" value="1"/>
</dbReference>
<dbReference type="Pfam" id="PF13302">
    <property type="entry name" value="Acetyltransf_3"/>
    <property type="match status" value="1"/>
</dbReference>
<keyword evidence="3" id="KW-1185">Reference proteome</keyword>
<dbReference type="InterPro" id="IPR051531">
    <property type="entry name" value="N-acetyltransferase"/>
</dbReference>
<proteinExistence type="predicted"/>
<dbReference type="EMBL" id="PYLO01000002">
    <property type="protein sequence ID" value="PST37600.1"/>
    <property type="molecule type" value="Genomic_DNA"/>
</dbReference>
<comment type="caution">
    <text evidence="2">The sequence shown here is derived from an EMBL/GenBank/DDBJ whole genome shotgun (WGS) entry which is preliminary data.</text>
</comment>
<accession>A0A2T3FQR1</accession>
<organism evidence="2 3">
    <name type="scientific">Clostridium fessum</name>
    <dbReference type="NCBI Taxonomy" id="2126740"/>
    <lineage>
        <taxon>Bacteria</taxon>
        <taxon>Bacillati</taxon>
        <taxon>Bacillota</taxon>
        <taxon>Clostridia</taxon>
        <taxon>Eubacteriales</taxon>
        <taxon>Clostridiaceae</taxon>
        <taxon>Clostridium</taxon>
    </lineage>
</organism>
<dbReference type="RefSeq" id="WP_107000685.1">
    <property type="nucleotide sequence ID" value="NZ_JAQDZI010000008.1"/>
</dbReference>
<keyword evidence="2" id="KW-0808">Transferase</keyword>
<dbReference type="GO" id="GO:0016747">
    <property type="term" value="F:acyltransferase activity, transferring groups other than amino-acyl groups"/>
    <property type="evidence" value="ECO:0007669"/>
    <property type="project" value="InterPro"/>
</dbReference>
<evidence type="ECO:0000313" key="2">
    <source>
        <dbReference type="EMBL" id="PST37600.1"/>
    </source>
</evidence>
<reference evidence="2 3" key="1">
    <citation type="submission" date="2018-03" db="EMBL/GenBank/DDBJ databases">
        <title>Lachnoclostridium SNUG30386 gen.nov., sp.nov., isolated from human faeces.</title>
        <authorList>
            <person name="Seo B."/>
            <person name="Jeon K."/>
            <person name="Ko G."/>
        </authorList>
    </citation>
    <scope>NUCLEOTIDE SEQUENCE [LARGE SCALE GENOMIC DNA]</scope>
    <source>
        <strain evidence="2 3">SNUG30386</strain>
    </source>
</reference>